<protein>
    <submittedName>
        <fullName evidence="8">High choriolytic enzyme 1-like protein</fullName>
    </submittedName>
</protein>
<dbReference type="EMBL" id="NCKV01022006">
    <property type="protein sequence ID" value="RWS19875.1"/>
    <property type="molecule type" value="Genomic_DNA"/>
</dbReference>
<feature type="domain" description="Peptidase M12A" evidence="7">
    <location>
        <begin position="1"/>
        <end position="80"/>
    </location>
</feature>
<feature type="non-terminal residue" evidence="8">
    <location>
        <position position="1"/>
    </location>
</feature>
<feature type="active site" evidence="6">
    <location>
        <position position="68"/>
    </location>
</feature>
<sequence>LTFYQIDEISHSKSCVRFVRRSNQKDYIYITPDYANGYNCYSYDGRQEGKQLVTMQGDCVKESAMPHELIHAIGFGHENQ</sequence>
<dbReference type="InterPro" id="IPR024079">
    <property type="entry name" value="MetalloPept_cat_dom_sf"/>
</dbReference>
<keyword evidence="2 6" id="KW-0479">Metal-binding</keyword>
<dbReference type="GO" id="GO:0006508">
    <property type="term" value="P:proteolysis"/>
    <property type="evidence" value="ECO:0007669"/>
    <property type="project" value="UniProtKB-KW"/>
</dbReference>
<evidence type="ECO:0000256" key="3">
    <source>
        <dbReference type="ARBA" id="ARBA00022801"/>
    </source>
</evidence>
<evidence type="ECO:0000256" key="1">
    <source>
        <dbReference type="ARBA" id="ARBA00022670"/>
    </source>
</evidence>
<feature type="binding site" evidence="6">
    <location>
        <position position="77"/>
    </location>
    <ligand>
        <name>Zn(2+)</name>
        <dbReference type="ChEBI" id="CHEBI:29105"/>
        <note>catalytic</note>
    </ligand>
</feature>
<dbReference type="GO" id="GO:0008270">
    <property type="term" value="F:zinc ion binding"/>
    <property type="evidence" value="ECO:0007669"/>
    <property type="project" value="UniProtKB-UniRule"/>
</dbReference>
<dbReference type="GO" id="GO:0004222">
    <property type="term" value="F:metalloendopeptidase activity"/>
    <property type="evidence" value="ECO:0007669"/>
    <property type="project" value="UniProtKB-UniRule"/>
</dbReference>
<dbReference type="PANTHER" id="PTHR10127:SF780">
    <property type="entry name" value="METALLOENDOPEPTIDASE"/>
    <property type="match status" value="1"/>
</dbReference>
<dbReference type="InterPro" id="IPR001506">
    <property type="entry name" value="Peptidase_M12A"/>
</dbReference>
<feature type="binding site" evidence="6">
    <location>
        <position position="67"/>
    </location>
    <ligand>
        <name>Zn(2+)</name>
        <dbReference type="ChEBI" id="CHEBI:29105"/>
        <note>catalytic</note>
    </ligand>
</feature>
<evidence type="ECO:0000256" key="2">
    <source>
        <dbReference type="ARBA" id="ARBA00022723"/>
    </source>
</evidence>
<accession>A0A443RXH5</accession>
<evidence type="ECO:0000256" key="6">
    <source>
        <dbReference type="PROSITE-ProRule" id="PRU01211"/>
    </source>
</evidence>
<evidence type="ECO:0000256" key="4">
    <source>
        <dbReference type="ARBA" id="ARBA00022833"/>
    </source>
</evidence>
<proteinExistence type="predicted"/>
<name>A0A443RXH5_9ACAR</name>
<keyword evidence="9" id="KW-1185">Reference proteome</keyword>
<gene>
    <name evidence="8" type="ORF">B4U80_00761</name>
</gene>
<dbReference type="PANTHER" id="PTHR10127">
    <property type="entry name" value="DISCOIDIN, CUB, EGF, LAMININ , AND ZINC METALLOPROTEASE DOMAIN CONTAINING"/>
    <property type="match status" value="1"/>
</dbReference>
<feature type="binding site" evidence="6">
    <location>
        <position position="71"/>
    </location>
    <ligand>
        <name>Zn(2+)</name>
        <dbReference type="ChEBI" id="CHEBI:29105"/>
        <note>catalytic</note>
    </ligand>
</feature>
<comment type="caution">
    <text evidence="6">Lacks conserved residue(s) required for the propagation of feature annotation.</text>
</comment>
<keyword evidence="3 6" id="KW-0378">Hydrolase</keyword>
<evidence type="ECO:0000259" key="7">
    <source>
        <dbReference type="PROSITE" id="PS51864"/>
    </source>
</evidence>
<dbReference type="OrthoDB" id="291007at2759"/>
<evidence type="ECO:0000256" key="5">
    <source>
        <dbReference type="ARBA" id="ARBA00023049"/>
    </source>
</evidence>
<keyword evidence="5 6" id="KW-0482">Metalloprotease</keyword>
<keyword evidence="1 6" id="KW-0645">Protease</keyword>
<dbReference type="VEuPathDB" id="VectorBase:LDEU012165"/>
<reference evidence="8 9" key="1">
    <citation type="journal article" date="2018" name="Gigascience">
        <title>Genomes of trombidid mites reveal novel predicted allergens and laterally-transferred genes associated with secondary metabolism.</title>
        <authorList>
            <person name="Dong X."/>
            <person name="Chaisiri K."/>
            <person name="Xia D."/>
            <person name="Armstrong S.D."/>
            <person name="Fang Y."/>
            <person name="Donnelly M.J."/>
            <person name="Kadowaki T."/>
            <person name="McGarry J.W."/>
            <person name="Darby A.C."/>
            <person name="Makepeace B.L."/>
        </authorList>
    </citation>
    <scope>NUCLEOTIDE SEQUENCE [LARGE SCALE GENOMIC DNA]</scope>
    <source>
        <strain evidence="8">UoL-UT</strain>
    </source>
</reference>
<comment type="cofactor">
    <cofactor evidence="6">
        <name>Zn(2+)</name>
        <dbReference type="ChEBI" id="CHEBI:29105"/>
    </cofactor>
    <text evidence="6">Binds 1 zinc ion per subunit.</text>
</comment>
<dbReference type="AlphaFoldDB" id="A0A443RXH5"/>
<dbReference type="SUPFAM" id="SSF55486">
    <property type="entry name" value="Metalloproteases ('zincins'), catalytic domain"/>
    <property type="match status" value="1"/>
</dbReference>
<dbReference type="PROSITE" id="PS51864">
    <property type="entry name" value="ASTACIN"/>
    <property type="match status" value="1"/>
</dbReference>
<organism evidence="8 9">
    <name type="scientific">Leptotrombidium deliense</name>
    <dbReference type="NCBI Taxonomy" id="299467"/>
    <lineage>
        <taxon>Eukaryota</taxon>
        <taxon>Metazoa</taxon>
        <taxon>Ecdysozoa</taxon>
        <taxon>Arthropoda</taxon>
        <taxon>Chelicerata</taxon>
        <taxon>Arachnida</taxon>
        <taxon>Acari</taxon>
        <taxon>Acariformes</taxon>
        <taxon>Trombidiformes</taxon>
        <taxon>Prostigmata</taxon>
        <taxon>Anystina</taxon>
        <taxon>Parasitengona</taxon>
        <taxon>Trombiculoidea</taxon>
        <taxon>Trombiculidae</taxon>
        <taxon>Leptotrombidium</taxon>
    </lineage>
</organism>
<evidence type="ECO:0000313" key="9">
    <source>
        <dbReference type="Proteomes" id="UP000288716"/>
    </source>
</evidence>
<dbReference type="Proteomes" id="UP000288716">
    <property type="component" value="Unassembled WGS sequence"/>
</dbReference>
<feature type="non-terminal residue" evidence="8">
    <location>
        <position position="80"/>
    </location>
</feature>
<comment type="caution">
    <text evidence="8">The sequence shown here is derived from an EMBL/GenBank/DDBJ whole genome shotgun (WGS) entry which is preliminary data.</text>
</comment>
<dbReference type="Gene3D" id="3.40.390.10">
    <property type="entry name" value="Collagenase (Catalytic Domain)"/>
    <property type="match status" value="1"/>
</dbReference>
<keyword evidence="4 6" id="KW-0862">Zinc</keyword>
<dbReference type="Pfam" id="PF01400">
    <property type="entry name" value="Astacin"/>
    <property type="match status" value="1"/>
</dbReference>
<evidence type="ECO:0000313" key="8">
    <source>
        <dbReference type="EMBL" id="RWS19875.1"/>
    </source>
</evidence>